<name>A0ABS6BML3_9SPHN</name>
<evidence type="ECO:0000256" key="3">
    <source>
        <dbReference type="ARBA" id="ARBA00022692"/>
    </source>
</evidence>
<keyword evidence="2" id="KW-1003">Cell membrane</keyword>
<comment type="subcellular location">
    <subcellularLocation>
        <location evidence="1">Cell membrane</location>
        <topology evidence="1">Multi-pass membrane protein</topology>
    </subcellularLocation>
</comment>
<feature type="transmembrane region" description="Helical" evidence="6">
    <location>
        <begin position="126"/>
        <end position="146"/>
    </location>
</feature>
<evidence type="ECO:0000256" key="1">
    <source>
        <dbReference type="ARBA" id="ARBA00004651"/>
    </source>
</evidence>
<dbReference type="PANTHER" id="PTHR36506">
    <property type="entry name" value="PREFLAGELLIN PEPTIDASE"/>
    <property type="match status" value="1"/>
</dbReference>
<organism evidence="8 9">
    <name type="scientific">Sphingomonas quercus</name>
    <dbReference type="NCBI Taxonomy" id="2842451"/>
    <lineage>
        <taxon>Bacteria</taxon>
        <taxon>Pseudomonadati</taxon>
        <taxon>Pseudomonadota</taxon>
        <taxon>Alphaproteobacteria</taxon>
        <taxon>Sphingomonadales</taxon>
        <taxon>Sphingomonadaceae</taxon>
        <taxon>Sphingomonas</taxon>
    </lineage>
</organism>
<keyword evidence="8" id="KW-0378">Hydrolase</keyword>
<keyword evidence="3 6" id="KW-0812">Transmembrane</keyword>
<evidence type="ECO:0000256" key="2">
    <source>
        <dbReference type="ARBA" id="ARBA00022475"/>
    </source>
</evidence>
<dbReference type="EC" id="3.4.23.43" evidence="8"/>
<proteinExistence type="predicted"/>
<feature type="transmembrane region" description="Helical" evidence="6">
    <location>
        <begin position="54"/>
        <end position="73"/>
    </location>
</feature>
<feature type="transmembrane region" description="Helical" evidence="6">
    <location>
        <begin position="26"/>
        <end position="47"/>
    </location>
</feature>
<dbReference type="GO" id="GO:0004190">
    <property type="term" value="F:aspartic-type endopeptidase activity"/>
    <property type="evidence" value="ECO:0007669"/>
    <property type="project" value="UniProtKB-EC"/>
</dbReference>
<dbReference type="PANTHER" id="PTHR36506:SF1">
    <property type="entry name" value="PREFLAGELLIN PEPTIDASE"/>
    <property type="match status" value="1"/>
</dbReference>
<evidence type="ECO:0000256" key="6">
    <source>
        <dbReference type="SAM" id="Phobius"/>
    </source>
</evidence>
<evidence type="ECO:0000256" key="4">
    <source>
        <dbReference type="ARBA" id="ARBA00022989"/>
    </source>
</evidence>
<evidence type="ECO:0000256" key="5">
    <source>
        <dbReference type="ARBA" id="ARBA00023136"/>
    </source>
</evidence>
<keyword evidence="9" id="KW-1185">Reference proteome</keyword>
<dbReference type="Pfam" id="PF01478">
    <property type="entry name" value="Peptidase_A24"/>
    <property type="match status" value="1"/>
</dbReference>
<accession>A0ABS6BML3</accession>
<comment type="caution">
    <text evidence="8">The sequence shown here is derived from an EMBL/GenBank/DDBJ whole genome shotgun (WGS) entry which is preliminary data.</text>
</comment>
<dbReference type="InterPro" id="IPR052218">
    <property type="entry name" value="Preflagellin_Peptidase"/>
</dbReference>
<evidence type="ECO:0000313" key="9">
    <source>
        <dbReference type="Proteomes" id="UP000776276"/>
    </source>
</evidence>
<evidence type="ECO:0000259" key="7">
    <source>
        <dbReference type="Pfam" id="PF01478"/>
    </source>
</evidence>
<keyword evidence="5 6" id="KW-0472">Membrane</keyword>
<dbReference type="EMBL" id="JAHKRT010000008">
    <property type="protein sequence ID" value="MBU3079031.1"/>
    <property type="molecule type" value="Genomic_DNA"/>
</dbReference>
<feature type="transmembrane region" description="Helical" evidence="6">
    <location>
        <begin position="93"/>
        <end position="114"/>
    </location>
</feature>
<keyword evidence="4 6" id="KW-1133">Transmembrane helix</keyword>
<dbReference type="InterPro" id="IPR000045">
    <property type="entry name" value="Prepilin_IV_endopep_pep"/>
</dbReference>
<dbReference type="Proteomes" id="UP000776276">
    <property type="component" value="Unassembled WGS sequence"/>
</dbReference>
<evidence type="ECO:0000313" key="8">
    <source>
        <dbReference type="EMBL" id="MBU3079031.1"/>
    </source>
</evidence>
<reference evidence="8 9" key="1">
    <citation type="submission" date="2021-06" db="EMBL/GenBank/DDBJ databases">
        <title>Sphingomonas sp. XMGL2, whole genome shotgun sequencing project.</title>
        <authorList>
            <person name="Zhao G."/>
            <person name="Shen L."/>
        </authorList>
    </citation>
    <scope>NUCLEOTIDE SEQUENCE [LARGE SCALE GENOMIC DNA]</scope>
    <source>
        <strain evidence="8 9">XMGL2</strain>
    </source>
</reference>
<protein>
    <submittedName>
        <fullName evidence="8">Prepilin peptidase</fullName>
        <ecNumber evidence="8">3.4.23.43</ecNumber>
    </submittedName>
</protein>
<sequence>MLIILLSALLFLVAWGDVRRRIIPNRLNIIIALAAPVFWWAEGLALWPGVAAQLALALAVFAAFAGLFSLGLMGGGDVKLIGALALWVPPAAILNMLVLTAFGGGLATLATLVVHWLRHAEGQAEVPYGVAIAAAAILCLGQPYIYHFA</sequence>
<feature type="domain" description="Prepilin type IV endopeptidase peptidase" evidence="7">
    <location>
        <begin position="4"/>
        <end position="108"/>
    </location>
</feature>
<gene>
    <name evidence="8" type="ORF">KOF26_14310</name>
</gene>